<accession>A0A223SAN7</accession>
<evidence type="ECO:0000313" key="2">
    <source>
        <dbReference type="Proteomes" id="UP000215005"/>
    </source>
</evidence>
<gene>
    <name evidence="1" type="ORF">CDO52_22545</name>
</gene>
<keyword evidence="2" id="KW-1185">Reference proteome</keyword>
<dbReference type="RefSeq" id="WP_094932679.1">
    <property type="nucleotide sequence ID" value="NZ_ANBG01000375.1"/>
</dbReference>
<organism evidence="1 2">
    <name type="scientific">Nocardiopsis gilva YIM 90087</name>
    <dbReference type="NCBI Taxonomy" id="1235441"/>
    <lineage>
        <taxon>Bacteria</taxon>
        <taxon>Bacillati</taxon>
        <taxon>Actinomycetota</taxon>
        <taxon>Actinomycetes</taxon>
        <taxon>Streptosporangiales</taxon>
        <taxon>Nocardiopsidaceae</taxon>
        <taxon>Nocardiopsis</taxon>
    </lineage>
</organism>
<reference evidence="1 2" key="1">
    <citation type="submission" date="2017-08" db="EMBL/GenBank/DDBJ databases">
        <title>The complete genome sequence of Nocardiopsis gilva YIM 90087.</title>
        <authorList>
            <person name="Yin M."/>
            <person name="Tang S."/>
        </authorList>
    </citation>
    <scope>NUCLEOTIDE SEQUENCE [LARGE SCALE GENOMIC DNA]</scope>
    <source>
        <strain evidence="1 2">YIM 90087</strain>
    </source>
</reference>
<proteinExistence type="predicted"/>
<dbReference type="AlphaFoldDB" id="A0A223SAN7"/>
<dbReference type="KEGG" id="ngv:CDO52_22545"/>
<dbReference type="Proteomes" id="UP000215005">
    <property type="component" value="Chromosome"/>
</dbReference>
<name>A0A223SAN7_9ACTN</name>
<evidence type="ECO:0000313" key="1">
    <source>
        <dbReference type="EMBL" id="ASU85201.1"/>
    </source>
</evidence>
<protein>
    <submittedName>
        <fullName evidence="1">Uncharacterized protein</fullName>
    </submittedName>
</protein>
<dbReference type="EMBL" id="CP022753">
    <property type="protein sequence ID" value="ASU85201.1"/>
    <property type="molecule type" value="Genomic_DNA"/>
</dbReference>
<sequence length="91" mass="10382">MSKDLEHRVAALEGQVESQALANLQAVGWQRVVEERLRRLEETASTHRQASDGHGELDSRFDAMDATFDRIESHLHELRGMTLRIMEKLGI</sequence>